<reference evidence="1" key="1">
    <citation type="journal article" date="2015" name="Nature">
        <title>Complex archaea that bridge the gap between prokaryotes and eukaryotes.</title>
        <authorList>
            <person name="Spang A."/>
            <person name="Saw J.H."/>
            <person name="Jorgensen S.L."/>
            <person name="Zaremba-Niedzwiedzka K."/>
            <person name="Martijn J."/>
            <person name="Lind A.E."/>
            <person name="van Eijk R."/>
            <person name="Schleper C."/>
            <person name="Guy L."/>
            <person name="Ettema T.J."/>
        </authorList>
    </citation>
    <scope>NUCLEOTIDE SEQUENCE</scope>
</reference>
<accession>A0A0F9MMI2</accession>
<comment type="caution">
    <text evidence="1">The sequence shown here is derived from an EMBL/GenBank/DDBJ whole genome shotgun (WGS) entry which is preliminary data.</text>
</comment>
<dbReference type="EMBL" id="LAZR01004450">
    <property type="protein sequence ID" value="KKN08505.1"/>
    <property type="molecule type" value="Genomic_DNA"/>
</dbReference>
<protein>
    <submittedName>
        <fullName evidence="1">Uncharacterized protein</fullName>
    </submittedName>
</protein>
<gene>
    <name evidence="1" type="ORF">LCGC14_1056230</name>
</gene>
<sequence>MTRQELEVIAKDAKSAFEAANKEFTGLRKDGSAADIVKAATTVTKAERAATKSQSDVDTFELVAVYEGIRAAVLPLVHKFDMATMGRHEIANVTITVPVGPEPVEADKVVVNTLGKRTVVKSGG</sequence>
<dbReference type="AlphaFoldDB" id="A0A0F9MMI2"/>
<evidence type="ECO:0000313" key="1">
    <source>
        <dbReference type="EMBL" id="KKN08505.1"/>
    </source>
</evidence>
<proteinExistence type="predicted"/>
<name>A0A0F9MMI2_9ZZZZ</name>
<feature type="non-terminal residue" evidence="1">
    <location>
        <position position="124"/>
    </location>
</feature>
<organism evidence="1">
    <name type="scientific">marine sediment metagenome</name>
    <dbReference type="NCBI Taxonomy" id="412755"/>
    <lineage>
        <taxon>unclassified sequences</taxon>
        <taxon>metagenomes</taxon>
        <taxon>ecological metagenomes</taxon>
    </lineage>
</organism>